<gene>
    <name evidence="3" type="ORF">ENS64_06095</name>
</gene>
<dbReference type="NCBIfam" id="TIGR02532">
    <property type="entry name" value="IV_pilin_GFxxxE"/>
    <property type="match status" value="1"/>
</dbReference>
<name>A0A7C4QHD2_9PLAN</name>
<dbReference type="PROSITE" id="PS00409">
    <property type="entry name" value="PROKAR_NTER_METHYL"/>
    <property type="match status" value="1"/>
</dbReference>
<dbReference type="PANTHER" id="PTHR30093">
    <property type="entry name" value="GENERAL SECRETION PATHWAY PROTEIN G"/>
    <property type="match status" value="1"/>
</dbReference>
<dbReference type="InterPro" id="IPR045584">
    <property type="entry name" value="Pilin-like"/>
</dbReference>
<dbReference type="InterPro" id="IPR011453">
    <property type="entry name" value="DUF1559"/>
</dbReference>
<organism evidence="3">
    <name type="scientific">Schlesneria paludicola</name>
    <dbReference type="NCBI Taxonomy" id="360056"/>
    <lineage>
        <taxon>Bacteria</taxon>
        <taxon>Pseudomonadati</taxon>
        <taxon>Planctomycetota</taxon>
        <taxon>Planctomycetia</taxon>
        <taxon>Planctomycetales</taxon>
        <taxon>Planctomycetaceae</taxon>
        <taxon>Schlesneria</taxon>
    </lineage>
</organism>
<accession>A0A7C4QHD2</accession>
<feature type="domain" description="DUF1559" evidence="2">
    <location>
        <begin position="35"/>
        <end position="332"/>
    </location>
</feature>
<keyword evidence="1" id="KW-0812">Transmembrane</keyword>
<comment type="caution">
    <text evidence="3">The sequence shown here is derived from an EMBL/GenBank/DDBJ whole genome shotgun (WGS) entry which is preliminary data.</text>
</comment>
<keyword evidence="1" id="KW-1133">Transmembrane helix</keyword>
<dbReference type="Pfam" id="PF07596">
    <property type="entry name" value="SBP_bac_10"/>
    <property type="match status" value="1"/>
</dbReference>
<dbReference type="Pfam" id="PF07963">
    <property type="entry name" value="N_methyl"/>
    <property type="match status" value="1"/>
</dbReference>
<dbReference type="PANTHER" id="PTHR30093:SF2">
    <property type="entry name" value="TYPE II SECRETION SYSTEM PROTEIN H"/>
    <property type="match status" value="1"/>
</dbReference>
<dbReference type="InterPro" id="IPR012902">
    <property type="entry name" value="N_methyl_site"/>
</dbReference>
<keyword evidence="1" id="KW-0472">Membrane</keyword>
<evidence type="ECO:0000259" key="2">
    <source>
        <dbReference type="Pfam" id="PF07596"/>
    </source>
</evidence>
<proteinExistence type="predicted"/>
<dbReference type="AlphaFoldDB" id="A0A7C4QHD2"/>
<evidence type="ECO:0000256" key="1">
    <source>
        <dbReference type="SAM" id="Phobius"/>
    </source>
</evidence>
<reference evidence="3" key="1">
    <citation type="journal article" date="2020" name="mSystems">
        <title>Genome- and Community-Level Interaction Insights into Carbon Utilization and Element Cycling Functions of Hydrothermarchaeota in Hydrothermal Sediment.</title>
        <authorList>
            <person name="Zhou Z."/>
            <person name="Liu Y."/>
            <person name="Xu W."/>
            <person name="Pan J."/>
            <person name="Luo Z.H."/>
            <person name="Li M."/>
        </authorList>
    </citation>
    <scope>NUCLEOTIDE SEQUENCE [LARGE SCALE GENOMIC DNA]</scope>
    <source>
        <strain evidence="3">SpSt-508</strain>
    </source>
</reference>
<sequence length="352" mass="38137">MARHRCKSSGFTLIELLVVIAIIAILIALLLPAVQQAREAARRTQCRNNLKQIGLALHNYHDNFNVFPPAIISCGRCGQAGSWAPESATECPATRPVLNTTGWVLLLPYMDQAPLYNQYNFNVASSMDNGSSGRPIAGNPVVNKPIYNQKLAVHNCPSDPVGGIEYVNSPTTPAFYSSDGARRSNYFFSTGVHEDRTASWGNSVYAAYSPTNTRTHRGAFGNDGAARIGDITDGSSNTIIVGESKQLGKGTANNSTTQTTAYGPYWGAGIHTCCHGRTPLNDIRFTVNGRFNDAAPNAPALQYAWGFGSHHVGGAHFLMGDGTVRFFSDNIDYINIFQWLNRINDGTPVGEF</sequence>
<dbReference type="NCBIfam" id="TIGR04294">
    <property type="entry name" value="pre_pil_HX9DG"/>
    <property type="match status" value="1"/>
</dbReference>
<dbReference type="InterPro" id="IPR027558">
    <property type="entry name" value="Pre_pil_HX9DG_C"/>
</dbReference>
<dbReference type="SUPFAM" id="SSF54523">
    <property type="entry name" value="Pili subunits"/>
    <property type="match status" value="1"/>
</dbReference>
<protein>
    <submittedName>
        <fullName evidence="3">DUF1559 domain-containing protein</fullName>
    </submittedName>
</protein>
<feature type="transmembrane region" description="Helical" evidence="1">
    <location>
        <begin position="12"/>
        <end position="34"/>
    </location>
</feature>
<dbReference type="EMBL" id="DSVQ01000012">
    <property type="protein sequence ID" value="HGT38821.1"/>
    <property type="molecule type" value="Genomic_DNA"/>
</dbReference>
<dbReference type="Gene3D" id="3.30.700.10">
    <property type="entry name" value="Glycoprotein, Type 4 Pilin"/>
    <property type="match status" value="1"/>
</dbReference>
<evidence type="ECO:0000313" key="3">
    <source>
        <dbReference type="EMBL" id="HGT38821.1"/>
    </source>
</evidence>